<name>A0ABT4SXW2_9ACTN</name>
<protein>
    <recommendedName>
        <fullName evidence="3">NIPSNAP protein</fullName>
    </recommendedName>
</protein>
<sequence length="222" mass="24498">MTTPPMPRSSTEIRAYLKDRLNQALRRPGMFGGETALRLLFDHLVYAEHQEQEWAQAMRTLESRGAFNSLGVTGAFRTILPAAGEDGVASVYAELAHDRGWLQADRTLTAGEYGSLRRELIAWTAHDRTLTEVQEALGPPSVLLGGTNPFYGKTLAYMTAQATEPIIFLHLWNGTSGSRETTWHPIYDEPVLLAIRFGKGAFADTFTFTPEGSRRRPGGTAA</sequence>
<evidence type="ECO:0008006" key="3">
    <source>
        <dbReference type="Google" id="ProtNLM"/>
    </source>
</evidence>
<evidence type="ECO:0000313" key="1">
    <source>
        <dbReference type="EMBL" id="MDA0642102.1"/>
    </source>
</evidence>
<reference evidence="1 2" key="1">
    <citation type="submission" date="2022-11" db="EMBL/GenBank/DDBJ databases">
        <title>Nonomuraea corallina sp. nov., a new species of the genus Nonomuraea isolated from sea side sediment in Thai sea.</title>
        <authorList>
            <person name="Ngamcharungchit C."/>
            <person name="Matsumoto A."/>
            <person name="Suriyachadkun C."/>
            <person name="Panbangred W."/>
            <person name="Inahashi Y."/>
            <person name="Intra B."/>
        </authorList>
    </citation>
    <scope>NUCLEOTIDE SEQUENCE [LARGE SCALE GENOMIC DNA]</scope>
    <source>
        <strain evidence="1 2">DSM 43553</strain>
    </source>
</reference>
<dbReference type="Proteomes" id="UP001212498">
    <property type="component" value="Unassembled WGS sequence"/>
</dbReference>
<evidence type="ECO:0000313" key="2">
    <source>
        <dbReference type="Proteomes" id="UP001212498"/>
    </source>
</evidence>
<dbReference type="EMBL" id="JAPNUD010000035">
    <property type="protein sequence ID" value="MDA0642102.1"/>
    <property type="molecule type" value="Genomic_DNA"/>
</dbReference>
<proteinExistence type="predicted"/>
<organism evidence="1 2">
    <name type="scientific">Nonomuraea ferruginea</name>
    <dbReference type="NCBI Taxonomy" id="46174"/>
    <lineage>
        <taxon>Bacteria</taxon>
        <taxon>Bacillati</taxon>
        <taxon>Actinomycetota</taxon>
        <taxon>Actinomycetes</taxon>
        <taxon>Streptosporangiales</taxon>
        <taxon>Streptosporangiaceae</taxon>
        <taxon>Nonomuraea</taxon>
    </lineage>
</organism>
<gene>
    <name evidence="1" type="ORF">OUY24_15830</name>
</gene>
<accession>A0ABT4SXW2</accession>
<comment type="caution">
    <text evidence="1">The sequence shown here is derived from an EMBL/GenBank/DDBJ whole genome shotgun (WGS) entry which is preliminary data.</text>
</comment>
<dbReference type="RefSeq" id="WP_271276727.1">
    <property type="nucleotide sequence ID" value="NZ_BAABFD010000029.1"/>
</dbReference>
<keyword evidence="2" id="KW-1185">Reference proteome</keyword>